<evidence type="ECO:0000313" key="11">
    <source>
        <dbReference type="Proteomes" id="UP000094112"/>
    </source>
</evidence>
<dbReference type="STRING" id="683960.A0A1E3NUT5"/>
<evidence type="ECO:0000256" key="3">
    <source>
        <dbReference type="ARBA" id="ARBA00022630"/>
    </source>
</evidence>
<name>A0A1E3NUT5_WICAA</name>
<keyword evidence="7" id="KW-0325">Glycoprotein</keyword>
<dbReference type="GO" id="GO:0030328">
    <property type="term" value="P:prenylcysteine catabolic process"/>
    <property type="evidence" value="ECO:0007669"/>
    <property type="project" value="InterPro"/>
</dbReference>
<evidence type="ECO:0000256" key="4">
    <source>
        <dbReference type="ARBA" id="ARBA00022729"/>
    </source>
</evidence>
<dbReference type="PANTHER" id="PTHR15944:SF0">
    <property type="entry name" value="PRENYLCYSTEINE LYASE DOMAIN-CONTAINING PROTEIN"/>
    <property type="match status" value="1"/>
</dbReference>
<feature type="chain" id="PRO_5009133511" description="Prenylcysteine lyase domain-containing protein" evidence="8">
    <location>
        <begin position="19"/>
        <end position="483"/>
    </location>
</feature>
<dbReference type="InterPro" id="IPR010795">
    <property type="entry name" value="Prenylcys_lyase"/>
</dbReference>
<evidence type="ECO:0000259" key="9">
    <source>
        <dbReference type="Pfam" id="PF07156"/>
    </source>
</evidence>
<dbReference type="AlphaFoldDB" id="A0A1E3NUT5"/>
<evidence type="ECO:0000313" key="10">
    <source>
        <dbReference type="EMBL" id="ODQ56896.1"/>
    </source>
</evidence>
<accession>A0A1E3NUT5</accession>
<feature type="signal peptide" evidence="8">
    <location>
        <begin position="1"/>
        <end position="18"/>
    </location>
</feature>
<gene>
    <name evidence="10" type="ORF">WICANDRAFT_71423</name>
</gene>
<dbReference type="EMBL" id="KV454215">
    <property type="protein sequence ID" value="ODQ56896.1"/>
    <property type="molecule type" value="Genomic_DNA"/>
</dbReference>
<organism evidence="10 11">
    <name type="scientific">Wickerhamomyces anomalus (strain ATCC 58044 / CBS 1984 / NCYC 433 / NRRL Y-366-8)</name>
    <name type="common">Yeast</name>
    <name type="synonym">Hansenula anomala</name>
    <dbReference type="NCBI Taxonomy" id="683960"/>
    <lineage>
        <taxon>Eukaryota</taxon>
        <taxon>Fungi</taxon>
        <taxon>Dikarya</taxon>
        <taxon>Ascomycota</taxon>
        <taxon>Saccharomycotina</taxon>
        <taxon>Saccharomycetes</taxon>
        <taxon>Phaffomycetales</taxon>
        <taxon>Wickerhamomycetaceae</taxon>
        <taxon>Wickerhamomyces</taxon>
    </lineage>
</organism>
<dbReference type="RefSeq" id="XP_019036103.1">
    <property type="nucleotide sequence ID" value="XM_019184243.1"/>
</dbReference>
<keyword evidence="3" id="KW-0285">Flavoprotein</keyword>
<evidence type="ECO:0000256" key="2">
    <source>
        <dbReference type="ARBA" id="ARBA00009967"/>
    </source>
</evidence>
<evidence type="ECO:0000256" key="8">
    <source>
        <dbReference type="SAM" id="SignalP"/>
    </source>
</evidence>
<dbReference type="InterPro" id="IPR017046">
    <property type="entry name" value="Prenylcysteine_Oxase1"/>
</dbReference>
<keyword evidence="6" id="KW-0560">Oxidoreductase</keyword>
<dbReference type="PANTHER" id="PTHR15944">
    <property type="entry name" value="FARNESYLCYSTEINE LYASE"/>
    <property type="match status" value="1"/>
</dbReference>
<evidence type="ECO:0000256" key="1">
    <source>
        <dbReference type="ARBA" id="ARBA00001974"/>
    </source>
</evidence>
<dbReference type="OrthoDB" id="437369at2759"/>
<protein>
    <recommendedName>
        <fullName evidence="9">Prenylcysteine lyase domain-containing protein</fullName>
    </recommendedName>
</protein>
<comment type="similarity">
    <text evidence="2">Belongs to the prenylcysteine oxidase family.</text>
</comment>
<evidence type="ECO:0000256" key="5">
    <source>
        <dbReference type="ARBA" id="ARBA00022827"/>
    </source>
</evidence>
<keyword evidence="11" id="KW-1185">Reference proteome</keyword>
<dbReference type="Pfam" id="PF07156">
    <property type="entry name" value="Prenylcys_lyase"/>
    <property type="match status" value="1"/>
</dbReference>
<proteinExistence type="inferred from homology"/>
<feature type="domain" description="Prenylcysteine lyase" evidence="9">
    <location>
        <begin position="148"/>
        <end position="470"/>
    </location>
</feature>
<dbReference type="Proteomes" id="UP000094112">
    <property type="component" value="Unassembled WGS sequence"/>
</dbReference>
<sequence length="483" mass="54037">MHFYKLLLSFTLLGASLGELQSPLTPSKEKIAIIGAGAGGSSASYYLQKFTSDGFNITLFEAEHYIGGRSTTISNYSPNNSTNLSIELGASVFVGANRILWNGVREFNLTTTSFDLSDKYPDKFKGDFGVWNGTDFVFRTNGDESTIGGVFKVFWKYGLSPLRLYWLVRNTVGDFVHFFYYTYFPFQLDEIVSRIGFDQLTNSTGAFYLAKKKISEDFANDIVEASTRVNYASNLNGIHGLETVVSMAAEEAVQVVGGNYQIFEGFIKHSGANLLLNTRVTKLKQLNGKWIVETGSGQIDEFDQVIIAAPLHLSQVVIDGENITELEEVQYRDLHVTFVLAPKSNPIKHEYFGEGPVPELILTRSSTSNIPFFSINIVEYDNATDTIFYKIFSPDPIDEKILSEYLFEDLTDVSIVFTKLWNPYPILKPKDHFKNFQIGEKLWYLNSIEEFISTMETSALAGASVAGLISAGKNTTEILLPFY</sequence>
<dbReference type="Pfam" id="PF13450">
    <property type="entry name" value="NAD_binding_8"/>
    <property type="match status" value="1"/>
</dbReference>
<dbReference type="SUPFAM" id="SSF51905">
    <property type="entry name" value="FAD/NAD(P)-binding domain"/>
    <property type="match status" value="1"/>
</dbReference>
<comment type="cofactor">
    <cofactor evidence="1">
        <name>FAD</name>
        <dbReference type="ChEBI" id="CHEBI:57692"/>
    </cofactor>
</comment>
<dbReference type="PIRSF" id="PIRSF036292">
    <property type="entry name" value="Prenylcysteine_oxidase"/>
    <property type="match status" value="1"/>
</dbReference>
<dbReference type="InterPro" id="IPR036188">
    <property type="entry name" value="FAD/NAD-bd_sf"/>
</dbReference>
<dbReference type="GO" id="GO:0001735">
    <property type="term" value="F:prenylcysteine oxidase activity"/>
    <property type="evidence" value="ECO:0007669"/>
    <property type="project" value="InterPro"/>
</dbReference>
<evidence type="ECO:0000256" key="6">
    <source>
        <dbReference type="ARBA" id="ARBA00023002"/>
    </source>
</evidence>
<reference evidence="10 11" key="1">
    <citation type="journal article" date="2016" name="Proc. Natl. Acad. Sci. U.S.A.">
        <title>Comparative genomics of biotechnologically important yeasts.</title>
        <authorList>
            <person name="Riley R."/>
            <person name="Haridas S."/>
            <person name="Wolfe K.H."/>
            <person name="Lopes M.R."/>
            <person name="Hittinger C.T."/>
            <person name="Goeker M."/>
            <person name="Salamov A.A."/>
            <person name="Wisecaver J.H."/>
            <person name="Long T.M."/>
            <person name="Calvey C.H."/>
            <person name="Aerts A.L."/>
            <person name="Barry K.W."/>
            <person name="Choi C."/>
            <person name="Clum A."/>
            <person name="Coughlan A.Y."/>
            <person name="Deshpande S."/>
            <person name="Douglass A.P."/>
            <person name="Hanson S.J."/>
            <person name="Klenk H.-P."/>
            <person name="LaButti K.M."/>
            <person name="Lapidus A."/>
            <person name="Lindquist E.A."/>
            <person name="Lipzen A.M."/>
            <person name="Meier-Kolthoff J.P."/>
            <person name="Ohm R.A."/>
            <person name="Otillar R.P."/>
            <person name="Pangilinan J.L."/>
            <person name="Peng Y."/>
            <person name="Rokas A."/>
            <person name="Rosa C.A."/>
            <person name="Scheuner C."/>
            <person name="Sibirny A.A."/>
            <person name="Slot J.C."/>
            <person name="Stielow J.B."/>
            <person name="Sun H."/>
            <person name="Kurtzman C.P."/>
            <person name="Blackwell M."/>
            <person name="Grigoriev I.V."/>
            <person name="Jeffries T.W."/>
        </authorList>
    </citation>
    <scope>NUCLEOTIDE SEQUENCE [LARGE SCALE GENOMIC DNA]</scope>
    <source>
        <strain evidence="11">ATCC 58044 / CBS 1984 / NCYC 433 / NRRL Y-366-8</strain>
    </source>
</reference>
<evidence type="ECO:0000256" key="7">
    <source>
        <dbReference type="ARBA" id="ARBA00023180"/>
    </source>
</evidence>
<dbReference type="GO" id="GO:0030327">
    <property type="term" value="P:prenylated protein catabolic process"/>
    <property type="evidence" value="ECO:0007669"/>
    <property type="project" value="TreeGrafter"/>
</dbReference>
<dbReference type="Gene3D" id="3.50.50.60">
    <property type="entry name" value="FAD/NAD(P)-binding domain"/>
    <property type="match status" value="2"/>
</dbReference>
<dbReference type="GeneID" id="30201489"/>
<keyword evidence="4 8" id="KW-0732">Signal</keyword>
<keyword evidence="5" id="KW-0274">FAD</keyword>